<dbReference type="EMBL" id="JACPUR010000035">
    <property type="protein sequence ID" value="MBI3128864.1"/>
    <property type="molecule type" value="Genomic_DNA"/>
</dbReference>
<dbReference type="Gene3D" id="3.10.430.100">
    <property type="entry name" value="Ribosomal protein L9, C-terminal domain"/>
    <property type="match status" value="1"/>
</dbReference>
<name>A0A932I001_UNCTE</name>
<evidence type="ECO:0000256" key="5">
    <source>
        <dbReference type="ARBA" id="ARBA00023274"/>
    </source>
</evidence>
<evidence type="ECO:0000259" key="9">
    <source>
        <dbReference type="PROSITE" id="PS00651"/>
    </source>
</evidence>
<dbReference type="GO" id="GO:1990904">
    <property type="term" value="C:ribonucleoprotein complex"/>
    <property type="evidence" value="ECO:0007669"/>
    <property type="project" value="UniProtKB-KW"/>
</dbReference>
<dbReference type="SUPFAM" id="SSF55653">
    <property type="entry name" value="Ribosomal protein L9 C-domain"/>
    <property type="match status" value="1"/>
</dbReference>
<dbReference type="InterPro" id="IPR020070">
    <property type="entry name" value="Ribosomal_bL9_N"/>
</dbReference>
<dbReference type="SUPFAM" id="SSF55658">
    <property type="entry name" value="L9 N-domain-like"/>
    <property type="match status" value="1"/>
</dbReference>
<dbReference type="InterPro" id="IPR009027">
    <property type="entry name" value="Ribosomal_bL9/RNase_H1_N"/>
</dbReference>
<dbReference type="Proteomes" id="UP000782312">
    <property type="component" value="Unassembled WGS sequence"/>
</dbReference>
<dbReference type="GO" id="GO:0005840">
    <property type="term" value="C:ribosome"/>
    <property type="evidence" value="ECO:0007669"/>
    <property type="project" value="UniProtKB-KW"/>
</dbReference>
<sequence length="176" mass="19098">MARVILRKEVENLGEVGDIVEVKDGYALNYLIPRGLALHATASTVRATQHEQRVREAQIQSARRSAEDFAGKFKGIEVELTMKAGEDGRLFGAVTNRQIEEALAAQGLEVNRRRILLEEPIRRVGDHDVAIRLHPEVKTTVRVRVVAEEAPGEGAPEAASGEGGEGSPEKAEESAG</sequence>
<dbReference type="PANTHER" id="PTHR21368">
    <property type="entry name" value="50S RIBOSOMAL PROTEIN L9"/>
    <property type="match status" value="1"/>
</dbReference>
<keyword evidence="3 7" id="KW-0694">RNA-binding</keyword>
<evidence type="ECO:0000256" key="3">
    <source>
        <dbReference type="ARBA" id="ARBA00022884"/>
    </source>
</evidence>
<dbReference type="NCBIfam" id="TIGR00158">
    <property type="entry name" value="L9"/>
    <property type="match status" value="1"/>
</dbReference>
<feature type="compositionally biased region" description="Basic and acidic residues" evidence="8">
    <location>
        <begin position="167"/>
        <end position="176"/>
    </location>
</feature>
<feature type="domain" description="Ribosomal protein L9" evidence="9">
    <location>
        <begin position="14"/>
        <end position="41"/>
    </location>
</feature>
<evidence type="ECO:0000256" key="6">
    <source>
        <dbReference type="ARBA" id="ARBA00035292"/>
    </source>
</evidence>
<evidence type="ECO:0000256" key="1">
    <source>
        <dbReference type="ARBA" id="ARBA00010605"/>
    </source>
</evidence>
<gene>
    <name evidence="7" type="primary">rplI</name>
    <name evidence="10" type="ORF">HYZ11_14760</name>
</gene>
<keyword evidence="4 7" id="KW-0689">Ribosomal protein</keyword>
<evidence type="ECO:0000313" key="11">
    <source>
        <dbReference type="Proteomes" id="UP000782312"/>
    </source>
</evidence>
<dbReference type="GO" id="GO:0003735">
    <property type="term" value="F:structural constituent of ribosome"/>
    <property type="evidence" value="ECO:0007669"/>
    <property type="project" value="InterPro"/>
</dbReference>
<evidence type="ECO:0000313" key="10">
    <source>
        <dbReference type="EMBL" id="MBI3128864.1"/>
    </source>
</evidence>
<dbReference type="HAMAP" id="MF_00503">
    <property type="entry name" value="Ribosomal_bL9"/>
    <property type="match status" value="1"/>
</dbReference>
<dbReference type="InterPro" id="IPR000244">
    <property type="entry name" value="Ribosomal_bL9"/>
</dbReference>
<dbReference type="GO" id="GO:0019843">
    <property type="term" value="F:rRNA binding"/>
    <property type="evidence" value="ECO:0007669"/>
    <property type="project" value="UniProtKB-UniRule"/>
</dbReference>
<comment type="similarity">
    <text evidence="1 7">Belongs to the bacterial ribosomal protein bL9 family.</text>
</comment>
<protein>
    <recommendedName>
        <fullName evidence="6 7">Large ribosomal subunit protein bL9</fullName>
    </recommendedName>
</protein>
<dbReference type="PROSITE" id="PS00651">
    <property type="entry name" value="RIBOSOMAL_L9"/>
    <property type="match status" value="1"/>
</dbReference>
<keyword evidence="2 7" id="KW-0699">rRNA-binding</keyword>
<evidence type="ECO:0000256" key="2">
    <source>
        <dbReference type="ARBA" id="ARBA00022730"/>
    </source>
</evidence>
<dbReference type="Pfam" id="PF01281">
    <property type="entry name" value="Ribosomal_L9_N"/>
    <property type="match status" value="1"/>
</dbReference>
<dbReference type="AlphaFoldDB" id="A0A932I001"/>
<accession>A0A932I001</accession>
<dbReference type="InterPro" id="IPR020069">
    <property type="entry name" value="Ribosomal_bL9_C"/>
</dbReference>
<evidence type="ECO:0000256" key="4">
    <source>
        <dbReference type="ARBA" id="ARBA00022980"/>
    </source>
</evidence>
<dbReference type="InterPro" id="IPR036935">
    <property type="entry name" value="Ribosomal_bL9_N_sf"/>
</dbReference>
<reference evidence="10" key="1">
    <citation type="submission" date="2020-07" db="EMBL/GenBank/DDBJ databases">
        <title>Huge and variable diversity of episymbiotic CPR bacteria and DPANN archaea in groundwater ecosystems.</title>
        <authorList>
            <person name="He C.Y."/>
            <person name="Keren R."/>
            <person name="Whittaker M."/>
            <person name="Farag I.F."/>
            <person name="Doudna J."/>
            <person name="Cate J.H.D."/>
            <person name="Banfield J.F."/>
        </authorList>
    </citation>
    <scope>NUCLEOTIDE SEQUENCE</scope>
    <source>
        <strain evidence="10">NC_groundwater_763_Ag_S-0.2um_68_21</strain>
    </source>
</reference>
<organism evidence="10 11">
    <name type="scientific">Tectimicrobiota bacterium</name>
    <dbReference type="NCBI Taxonomy" id="2528274"/>
    <lineage>
        <taxon>Bacteria</taxon>
        <taxon>Pseudomonadati</taxon>
        <taxon>Nitrospinota/Tectimicrobiota group</taxon>
        <taxon>Candidatus Tectimicrobiota</taxon>
    </lineage>
</organism>
<dbReference type="Pfam" id="PF03948">
    <property type="entry name" value="Ribosomal_L9_C"/>
    <property type="match status" value="1"/>
</dbReference>
<evidence type="ECO:0000256" key="7">
    <source>
        <dbReference type="HAMAP-Rule" id="MF_00503"/>
    </source>
</evidence>
<keyword evidence="5 7" id="KW-0687">Ribonucleoprotein</keyword>
<dbReference type="InterPro" id="IPR020594">
    <property type="entry name" value="Ribosomal_bL9_bac/chp"/>
</dbReference>
<comment type="caution">
    <text evidence="10">The sequence shown here is derived from an EMBL/GenBank/DDBJ whole genome shotgun (WGS) entry which is preliminary data.</text>
</comment>
<comment type="function">
    <text evidence="7">Binds to the 23S rRNA.</text>
</comment>
<dbReference type="GO" id="GO:0006412">
    <property type="term" value="P:translation"/>
    <property type="evidence" value="ECO:0007669"/>
    <property type="project" value="UniProtKB-UniRule"/>
</dbReference>
<dbReference type="InterPro" id="IPR036791">
    <property type="entry name" value="Ribosomal_bL9_C_sf"/>
</dbReference>
<feature type="compositionally biased region" description="Low complexity" evidence="8">
    <location>
        <begin position="148"/>
        <end position="160"/>
    </location>
</feature>
<proteinExistence type="inferred from homology"/>
<feature type="region of interest" description="Disordered" evidence="8">
    <location>
        <begin position="148"/>
        <end position="176"/>
    </location>
</feature>
<dbReference type="Gene3D" id="3.40.5.10">
    <property type="entry name" value="Ribosomal protein L9, N-terminal domain"/>
    <property type="match status" value="1"/>
</dbReference>
<dbReference type="FunFam" id="3.40.5.10:FF:000003">
    <property type="entry name" value="50S ribosomal protein L9"/>
    <property type="match status" value="1"/>
</dbReference>
<evidence type="ECO:0000256" key="8">
    <source>
        <dbReference type="SAM" id="MobiDB-lite"/>
    </source>
</evidence>